<evidence type="ECO:0000313" key="10">
    <source>
        <dbReference type="Proteomes" id="UP000437736"/>
    </source>
</evidence>
<evidence type="ECO:0000256" key="5">
    <source>
        <dbReference type="ARBA" id="ARBA00023136"/>
    </source>
</evidence>
<dbReference type="PANTHER" id="PTHR23505">
    <property type="entry name" value="SPINSTER"/>
    <property type="match status" value="1"/>
</dbReference>
<dbReference type="InterPro" id="IPR044770">
    <property type="entry name" value="MFS_spinster-like"/>
</dbReference>
<name>A0ABW9QRJ3_9ACTN</name>
<comment type="subcellular location">
    <subcellularLocation>
        <location evidence="1">Cell membrane</location>
        <topology evidence="1">Multi-pass membrane protein</topology>
    </subcellularLocation>
</comment>
<evidence type="ECO:0000256" key="3">
    <source>
        <dbReference type="ARBA" id="ARBA00022692"/>
    </source>
</evidence>
<dbReference type="InterPro" id="IPR020846">
    <property type="entry name" value="MFS_dom"/>
</dbReference>
<feature type="transmembrane region" description="Helical" evidence="7">
    <location>
        <begin position="208"/>
        <end position="229"/>
    </location>
</feature>
<feature type="transmembrane region" description="Helical" evidence="7">
    <location>
        <begin position="334"/>
        <end position="355"/>
    </location>
</feature>
<feature type="transmembrane region" description="Helical" evidence="7">
    <location>
        <begin position="183"/>
        <end position="202"/>
    </location>
</feature>
<dbReference type="EMBL" id="WJHE01000298">
    <property type="protein sequence ID" value="MST32455.1"/>
    <property type="molecule type" value="Genomic_DNA"/>
</dbReference>
<sequence>MPEPPPGGRPTTGRRAVTATRGQGARPVYQRSAAALGRAGRQAGHHLTGLFGGEERARVIVVLACVLALSSADVATVGAAATPLRRALHIDNTDIGLLVTGSSLVAAVASLPFGVLADRVRRTRTLGITVALWGVAMLWSATAGSFDKLLWSRLFLGVVNASAGPVVASMVGDYFPSAERGRIYGYILTGELLGAGVGFAVTGDVAALSWRAAFVILALPTFVLARAIFRLPEPVRGGLAPLPREGEEPGAPATAPDPTRRLPVPRDPPPTDGWSWDDPRIGAVPAEPPPTETAAGPVETDAQRVARERGIEPDPDKVLRVNARRMGIWAATRYLLGIRTNVVLIVASACLYFYLAGVETFGAEFTSQQYGVPSAVANLLLLLVGVGAVIGVLVGGNLSDSLLKRRLLNARVLIAGVGALLTTLLFLPAILTRGTLTAIPYLTLAAFGLTVQEAPIDAARLDIVPPLLWGRAEGLRTLLRTSAQALAPVLFGALSGLLGGGRAGLQWTFLVMLLPLLANGVILLYAARAYPRDVATAAAAAPPAR</sequence>
<feature type="transmembrane region" description="Helical" evidence="7">
    <location>
        <begin position="59"/>
        <end position="83"/>
    </location>
</feature>
<keyword evidence="3 7" id="KW-0812">Transmembrane</keyword>
<feature type="transmembrane region" description="Helical" evidence="7">
    <location>
        <begin position="150"/>
        <end position="171"/>
    </location>
</feature>
<keyword evidence="2" id="KW-0813">Transport</keyword>
<organism evidence="9 10">
    <name type="scientific">Acidiferrimicrobium australe</name>
    <dbReference type="NCBI Taxonomy" id="2664430"/>
    <lineage>
        <taxon>Bacteria</taxon>
        <taxon>Bacillati</taxon>
        <taxon>Actinomycetota</taxon>
        <taxon>Acidimicrobiia</taxon>
        <taxon>Acidimicrobiales</taxon>
        <taxon>Acidimicrobiaceae</taxon>
        <taxon>Acidiferrimicrobium</taxon>
    </lineage>
</organism>
<protein>
    <submittedName>
        <fullName evidence="9">MFS transporter</fullName>
    </submittedName>
</protein>
<keyword evidence="10" id="KW-1185">Reference proteome</keyword>
<feature type="region of interest" description="Disordered" evidence="6">
    <location>
        <begin position="240"/>
        <end position="301"/>
    </location>
</feature>
<proteinExistence type="predicted"/>
<feature type="compositionally biased region" description="Low complexity" evidence="6">
    <location>
        <begin position="9"/>
        <end position="23"/>
    </location>
</feature>
<dbReference type="InterPro" id="IPR011701">
    <property type="entry name" value="MFS"/>
</dbReference>
<evidence type="ECO:0000256" key="7">
    <source>
        <dbReference type="SAM" id="Phobius"/>
    </source>
</evidence>
<keyword evidence="4 7" id="KW-1133">Transmembrane helix</keyword>
<feature type="domain" description="Major facilitator superfamily (MFS) profile" evidence="8">
    <location>
        <begin position="59"/>
        <end position="531"/>
    </location>
</feature>
<evidence type="ECO:0000256" key="4">
    <source>
        <dbReference type="ARBA" id="ARBA00022989"/>
    </source>
</evidence>
<dbReference type="InterPro" id="IPR036259">
    <property type="entry name" value="MFS_trans_sf"/>
</dbReference>
<dbReference type="PROSITE" id="PS50850">
    <property type="entry name" value="MFS"/>
    <property type="match status" value="1"/>
</dbReference>
<accession>A0ABW9QRJ3</accession>
<dbReference type="Pfam" id="PF07690">
    <property type="entry name" value="MFS_1"/>
    <property type="match status" value="1"/>
</dbReference>
<evidence type="ECO:0000313" key="9">
    <source>
        <dbReference type="EMBL" id="MST32455.1"/>
    </source>
</evidence>
<feature type="region of interest" description="Disordered" evidence="6">
    <location>
        <begin position="1"/>
        <end position="23"/>
    </location>
</feature>
<feature type="transmembrane region" description="Helical" evidence="7">
    <location>
        <begin position="410"/>
        <end position="432"/>
    </location>
</feature>
<evidence type="ECO:0000256" key="2">
    <source>
        <dbReference type="ARBA" id="ARBA00022448"/>
    </source>
</evidence>
<evidence type="ECO:0000259" key="8">
    <source>
        <dbReference type="PROSITE" id="PS50850"/>
    </source>
</evidence>
<evidence type="ECO:0000256" key="1">
    <source>
        <dbReference type="ARBA" id="ARBA00004651"/>
    </source>
</evidence>
<feature type="transmembrane region" description="Helical" evidence="7">
    <location>
        <begin position="504"/>
        <end position="526"/>
    </location>
</feature>
<comment type="caution">
    <text evidence="9">The sequence shown here is derived from an EMBL/GenBank/DDBJ whole genome shotgun (WGS) entry which is preliminary data.</text>
</comment>
<dbReference type="PANTHER" id="PTHR23505:SF79">
    <property type="entry name" value="PROTEIN SPINSTER"/>
    <property type="match status" value="1"/>
</dbReference>
<dbReference type="Proteomes" id="UP000437736">
    <property type="component" value="Unassembled WGS sequence"/>
</dbReference>
<feature type="transmembrane region" description="Helical" evidence="7">
    <location>
        <begin position="126"/>
        <end position="144"/>
    </location>
</feature>
<feature type="transmembrane region" description="Helical" evidence="7">
    <location>
        <begin position="95"/>
        <end position="114"/>
    </location>
</feature>
<keyword evidence="5 7" id="KW-0472">Membrane</keyword>
<dbReference type="SUPFAM" id="SSF103473">
    <property type="entry name" value="MFS general substrate transporter"/>
    <property type="match status" value="1"/>
</dbReference>
<gene>
    <name evidence="9" type="ORF">GHK86_06940</name>
</gene>
<dbReference type="Gene3D" id="1.20.1250.20">
    <property type="entry name" value="MFS general substrate transporter like domains"/>
    <property type="match status" value="1"/>
</dbReference>
<feature type="transmembrane region" description="Helical" evidence="7">
    <location>
        <begin position="375"/>
        <end position="398"/>
    </location>
</feature>
<evidence type="ECO:0000256" key="6">
    <source>
        <dbReference type="SAM" id="MobiDB-lite"/>
    </source>
</evidence>
<reference evidence="9 10" key="1">
    <citation type="submission" date="2019-11" db="EMBL/GenBank/DDBJ databases">
        <title>Acidiferrimicrobium australis gen. nov., sp. nov., an acidophilic and obligately heterotrophic, member of the Actinobacteria that catalyses dissimilatory oxido- reduction of iron isolated from metal-rich acidic water in Chile.</title>
        <authorList>
            <person name="Gonzalez D."/>
            <person name="Huber K."/>
            <person name="Hedrich S."/>
            <person name="Rojas-Villalobos C."/>
            <person name="Quatrini R."/>
            <person name="Dinamarca M.A."/>
            <person name="Schwarz A."/>
            <person name="Canales C."/>
            <person name="Nancucheo I."/>
        </authorList>
    </citation>
    <scope>NUCLEOTIDE SEQUENCE [LARGE SCALE GENOMIC DNA]</scope>
    <source>
        <strain evidence="9 10">USS-CCA1</strain>
    </source>
</reference>